<sequence>MRGWMARAIVTGSVAAGLLMAVLGTTAVIQGPSDTRGGETAAAGPGRATPAKPQTPPNVRPPVTPGSPLDRPRVDPGIASPYRSGSKDNGIVSPWEPGNVDRGITPTYPPPGTPHAPLPRSNPPITPPATGPNMPKVPGSG</sequence>
<accession>A0A1I7IVL3</accession>
<feature type="compositionally biased region" description="Pro residues" evidence="1">
    <location>
        <begin position="107"/>
        <end position="130"/>
    </location>
</feature>
<dbReference type="AlphaFoldDB" id="A0A1I7IVL3"/>
<organism evidence="2 3">
    <name type="scientific">Alicyclobacillus macrosporangiidus</name>
    <dbReference type="NCBI Taxonomy" id="392015"/>
    <lineage>
        <taxon>Bacteria</taxon>
        <taxon>Bacillati</taxon>
        <taxon>Bacillota</taxon>
        <taxon>Bacilli</taxon>
        <taxon>Bacillales</taxon>
        <taxon>Alicyclobacillaceae</taxon>
        <taxon>Alicyclobacillus</taxon>
    </lineage>
</organism>
<name>A0A1I7IVL3_9BACL</name>
<evidence type="ECO:0000256" key="1">
    <source>
        <dbReference type="SAM" id="MobiDB-lite"/>
    </source>
</evidence>
<dbReference type="EMBL" id="FPBV01000007">
    <property type="protein sequence ID" value="SFU76997.1"/>
    <property type="molecule type" value="Genomic_DNA"/>
</dbReference>
<feature type="region of interest" description="Disordered" evidence="1">
    <location>
        <begin position="30"/>
        <end position="141"/>
    </location>
</feature>
<evidence type="ECO:0000313" key="2">
    <source>
        <dbReference type="EMBL" id="SFU76997.1"/>
    </source>
</evidence>
<feature type="compositionally biased region" description="Low complexity" evidence="1">
    <location>
        <begin position="38"/>
        <end position="51"/>
    </location>
</feature>
<reference evidence="3" key="1">
    <citation type="submission" date="2016-10" db="EMBL/GenBank/DDBJ databases">
        <authorList>
            <person name="Varghese N."/>
        </authorList>
    </citation>
    <scope>NUCLEOTIDE SEQUENCE [LARGE SCALE GENOMIC DNA]</scope>
    <source>
        <strain evidence="3">DSM 17980</strain>
    </source>
</reference>
<dbReference type="RefSeq" id="WP_139234627.1">
    <property type="nucleotide sequence ID" value="NZ_FPBV01000007.1"/>
</dbReference>
<evidence type="ECO:0000313" key="3">
    <source>
        <dbReference type="Proteomes" id="UP000183508"/>
    </source>
</evidence>
<feature type="compositionally biased region" description="Pro residues" evidence="1">
    <location>
        <begin position="53"/>
        <end position="65"/>
    </location>
</feature>
<keyword evidence="3" id="KW-1185">Reference proteome</keyword>
<protein>
    <submittedName>
        <fullName evidence="2">Uncharacterized protein</fullName>
    </submittedName>
</protein>
<dbReference type="OrthoDB" id="9856103at2"/>
<gene>
    <name evidence="2" type="ORF">SAMN05421543_107156</name>
</gene>
<proteinExistence type="predicted"/>
<dbReference type="Proteomes" id="UP000183508">
    <property type="component" value="Unassembled WGS sequence"/>
</dbReference>